<dbReference type="PANTHER" id="PTHR43019:SF23">
    <property type="entry name" value="PROTEASE DO-LIKE 5, CHLOROPLASTIC"/>
    <property type="match status" value="1"/>
</dbReference>
<protein>
    <submittedName>
        <fullName evidence="4">Trypsin-like peptidase domain-containing protein</fullName>
    </submittedName>
</protein>
<evidence type="ECO:0000259" key="3">
    <source>
        <dbReference type="PROSITE" id="PS50006"/>
    </source>
</evidence>
<evidence type="ECO:0000313" key="5">
    <source>
        <dbReference type="Proteomes" id="UP001597510"/>
    </source>
</evidence>
<dbReference type="PANTHER" id="PTHR43019">
    <property type="entry name" value="SERINE ENDOPROTEASE DEGS"/>
    <property type="match status" value="1"/>
</dbReference>
<dbReference type="InterPro" id="IPR000253">
    <property type="entry name" value="FHA_dom"/>
</dbReference>
<dbReference type="Gene3D" id="2.40.10.10">
    <property type="entry name" value="Trypsin-like serine proteases"/>
    <property type="match status" value="2"/>
</dbReference>
<keyword evidence="2" id="KW-0812">Transmembrane</keyword>
<dbReference type="Proteomes" id="UP001597510">
    <property type="component" value="Unassembled WGS sequence"/>
</dbReference>
<keyword evidence="2" id="KW-1133">Transmembrane helix</keyword>
<organism evidence="4 5">
    <name type="scientific">Emticicia soli</name>
    <dbReference type="NCBI Taxonomy" id="2027878"/>
    <lineage>
        <taxon>Bacteria</taxon>
        <taxon>Pseudomonadati</taxon>
        <taxon>Bacteroidota</taxon>
        <taxon>Cytophagia</taxon>
        <taxon>Cytophagales</taxon>
        <taxon>Leadbetterellaceae</taxon>
        <taxon>Emticicia</taxon>
    </lineage>
</organism>
<feature type="coiled-coil region" evidence="1">
    <location>
        <begin position="197"/>
        <end position="224"/>
    </location>
</feature>
<dbReference type="CDD" id="cd00060">
    <property type="entry name" value="FHA"/>
    <property type="match status" value="1"/>
</dbReference>
<dbReference type="PROSITE" id="PS50006">
    <property type="entry name" value="FHA_DOMAIN"/>
    <property type="match status" value="1"/>
</dbReference>
<sequence length="563" mass="61545">MNTSVQNFVIRHIAGAKANQVEEFDFKKHNELTLGRASTSVVQFDPDLDTVVSREHGKIVKDSSDPLSFTLIDNNSRNGIMVNKIKVKGSTKLFPGDEIQLGNNGPVFVFDLDPRPQEFMPQTRMVDISKPTAEFIPAEVANVANTGKTGIGKQTFERVITHERKKSQRMLWTGLAAALVLFGAVGFVIWKNGQDSNDDMQKRMGDANKQVDSLRNAVVQKQQKGQSLSPEEIVAANQDKVVKIEFGWQLFDPNTSDEIWHVYIPMKMQDGSQRYVAAYVQNQQGRIEPYLNTKRNVQMGVPIGMTGASGSGFVVSEAGFILTNRHVAASWNTGFSFPEYAFPGVLLDGQGKATNQMISMGDVYGWVPSEASVLGGRPVNGRVEGRNTYLKVTFANNVLRRNATVEAVSDNHDAAMIKVAIPGNLPSVELFDNYDEIKAGQAVTVMGYPGVAPEQYVVRKSSDPFKPNMDFNSVPSPTVTPGNIGRLIKSSADKANLYSTFGDSYQLTINATGGGNSGGPMFDDKGRVIGIYYAGKSDARGTQISFAVPIKYGMELMGNQKVL</sequence>
<gene>
    <name evidence="4" type="ORF">ACFSR2_18605</name>
</gene>
<evidence type="ECO:0000313" key="4">
    <source>
        <dbReference type="EMBL" id="MFD2522917.1"/>
    </source>
</evidence>
<feature type="domain" description="FHA" evidence="3">
    <location>
        <begin position="32"/>
        <end position="87"/>
    </location>
</feature>
<comment type="caution">
    <text evidence="4">The sequence shown here is derived from an EMBL/GenBank/DDBJ whole genome shotgun (WGS) entry which is preliminary data.</text>
</comment>
<feature type="transmembrane region" description="Helical" evidence="2">
    <location>
        <begin position="170"/>
        <end position="190"/>
    </location>
</feature>
<dbReference type="Pfam" id="PF13365">
    <property type="entry name" value="Trypsin_2"/>
    <property type="match status" value="1"/>
</dbReference>
<dbReference type="Gene3D" id="2.60.200.20">
    <property type="match status" value="1"/>
</dbReference>
<reference evidence="5" key="1">
    <citation type="journal article" date="2019" name="Int. J. Syst. Evol. Microbiol.">
        <title>The Global Catalogue of Microorganisms (GCM) 10K type strain sequencing project: providing services to taxonomists for standard genome sequencing and annotation.</title>
        <authorList>
            <consortium name="The Broad Institute Genomics Platform"/>
            <consortium name="The Broad Institute Genome Sequencing Center for Infectious Disease"/>
            <person name="Wu L."/>
            <person name="Ma J."/>
        </authorList>
    </citation>
    <scope>NUCLEOTIDE SEQUENCE [LARGE SCALE GENOMIC DNA]</scope>
    <source>
        <strain evidence="5">KCTC 52344</strain>
    </source>
</reference>
<dbReference type="InterPro" id="IPR043504">
    <property type="entry name" value="Peptidase_S1_PA_chymotrypsin"/>
</dbReference>
<dbReference type="RefSeq" id="WP_340239614.1">
    <property type="nucleotide sequence ID" value="NZ_JBBEWC010000013.1"/>
</dbReference>
<keyword evidence="2" id="KW-0472">Membrane</keyword>
<dbReference type="SUPFAM" id="SSF50494">
    <property type="entry name" value="Trypsin-like serine proteases"/>
    <property type="match status" value="1"/>
</dbReference>
<dbReference type="Pfam" id="PF00498">
    <property type="entry name" value="FHA"/>
    <property type="match status" value="1"/>
</dbReference>
<proteinExistence type="predicted"/>
<keyword evidence="5" id="KW-1185">Reference proteome</keyword>
<evidence type="ECO:0000256" key="2">
    <source>
        <dbReference type="SAM" id="Phobius"/>
    </source>
</evidence>
<dbReference type="SUPFAM" id="SSF49879">
    <property type="entry name" value="SMAD/FHA domain"/>
    <property type="match status" value="1"/>
</dbReference>
<keyword evidence="1" id="KW-0175">Coiled coil</keyword>
<dbReference type="SMART" id="SM00240">
    <property type="entry name" value="FHA"/>
    <property type="match status" value="1"/>
</dbReference>
<dbReference type="InterPro" id="IPR008984">
    <property type="entry name" value="SMAD_FHA_dom_sf"/>
</dbReference>
<evidence type="ECO:0000256" key="1">
    <source>
        <dbReference type="SAM" id="Coils"/>
    </source>
</evidence>
<accession>A0ABW5JC58</accession>
<name>A0ABW5JC58_9BACT</name>
<dbReference type="EMBL" id="JBHULC010000022">
    <property type="protein sequence ID" value="MFD2522917.1"/>
    <property type="molecule type" value="Genomic_DNA"/>
</dbReference>
<dbReference type="InterPro" id="IPR009003">
    <property type="entry name" value="Peptidase_S1_PA"/>
</dbReference>